<evidence type="ECO:0000256" key="1">
    <source>
        <dbReference type="SAM" id="MobiDB-lite"/>
    </source>
</evidence>
<feature type="compositionally biased region" description="Polar residues" evidence="1">
    <location>
        <begin position="365"/>
        <end position="389"/>
    </location>
</feature>
<dbReference type="KEGG" id="xtr:116410502"/>
<reference evidence="3" key="1">
    <citation type="submission" date="2025-08" db="UniProtKB">
        <authorList>
            <consortium name="RefSeq"/>
        </authorList>
    </citation>
    <scope>IDENTIFICATION</scope>
    <source>
        <strain evidence="3">Nigerian</strain>
        <tissue evidence="3">Liver and blood</tissue>
    </source>
</reference>
<evidence type="ECO:0000313" key="3">
    <source>
        <dbReference type="RefSeq" id="XP_031757195.1"/>
    </source>
</evidence>
<feature type="compositionally biased region" description="Basic residues" evidence="1">
    <location>
        <begin position="353"/>
        <end position="364"/>
    </location>
</feature>
<dbReference type="AlphaFoldDB" id="A0A8J1JJJ1"/>
<keyword evidence="2" id="KW-1185">Reference proteome</keyword>
<dbReference type="Xenbase" id="XB-GENE-29096251">
    <property type="gene designation" value="LOC116410502"/>
</dbReference>
<gene>
    <name evidence="3 4" type="primary">LOC116410502</name>
</gene>
<organism evidence="2 3">
    <name type="scientific">Xenopus tropicalis</name>
    <name type="common">Western clawed frog</name>
    <name type="synonym">Silurana tropicalis</name>
    <dbReference type="NCBI Taxonomy" id="8364"/>
    <lineage>
        <taxon>Eukaryota</taxon>
        <taxon>Metazoa</taxon>
        <taxon>Chordata</taxon>
        <taxon>Craniata</taxon>
        <taxon>Vertebrata</taxon>
        <taxon>Euteleostomi</taxon>
        <taxon>Amphibia</taxon>
        <taxon>Batrachia</taxon>
        <taxon>Anura</taxon>
        <taxon>Pipoidea</taxon>
        <taxon>Pipidae</taxon>
        <taxon>Xenopodinae</taxon>
        <taxon>Xenopus</taxon>
        <taxon>Silurana</taxon>
    </lineage>
</organism>
<dbReference type="GeneID" id="116410502"/>
<dbReference type="Proteomes" id="UP000008143">
    <property type="component" value="Chromosome 4"/>
</dbReference>
<name>A0A8J1JJJ1_XENTR</name>
<evidence type="ECO:0000313" key="2">
    <source>
        <dbReference type="Proteomes" id="UP000008143"/>
    </source>
</evidence>
<dbReference type="RefSeq" id="XP_031757195.1">
    <property type="nucleotide sequence ID" value="XM_031901335.1"/>
</dbReference>
<evidence type="ECO:0000313" key="4">
    <source>
        <dbReference type="Xenbase" id="XB-GENE-29096251"/>
    </source>
</evidence>
<dbReference type="AGR" id="Xenbase:XB-GENE-29096251"/>
<accession>A0A8J1JJJ1</accession>
<sequence length="437" mass="49239">MIQLTVEDTRLNSFLHAWDVIDYQPFDQNDVSLYEKEQFIFEGWGVSSAQDEDEAFNLCSPKWKCKYLNSGTITISSALDVKLTEYKQRSNNDPQSKHSVLGNHLLKSTSELAKNKLKPSTASPGLSTSKCASVGNESVMAAENSKTIRKLIYIMKNNSSNSYKMSNDCDTKHNKYIETKEKTIKALLSPLCIIHNNKIRSIGDKEVAEDCQKKETISITPSDIMIQTNVDGNVQTCITKLSEETKLLLNDATTRKGEELELKEPRCDLNHHPPPCSTSTVSVIQRTCDSGKEKCACYASTEKISKVRMRELKSGIVRIFPLSGKENTFQRQDFWGFPAFLPHNLKTSFHFHNSSHSRTQKSGKRNQSATNQVSNHQDQRKQLSGMNQAGSQATLAMLNAIRNRLQQNNAKVMLGRKQKPLGMMLQRTLSNHNQEGE</sequence>
<proteinExistence type="predicted"/>
<feature type="region of interest" description="Disordered" evidence="1">
    <location>
        <begin position="351"/>
        <end position="389"/>
    </location>
</feature>
<protein>
    <submittedName>
        <fullName evidence="3">Uncharacterized protein LOC116410502</fullName>
    </submittedName>
</protein>